<evidence type="ECO:0000313" key="2">
    <source>
        <dbReference type="EMBL" id="CAB4960541.1"/>
    </source>
</evidence>
<dbReference type="PANTHER" id="PTHR33877">
    <property type="entry name" value="SLL1193 PROTEIN"/>
    <property type="match status" value="1"/>
</dbReference>
<dbReference type="AlphaFoldDB" id="A0A6J7KXY8"/>
<reference evidence="2" key="1">
    <citation type="submission" date="2020-05" db="EMBL/GenBank/DDBJ databases">
        <authorList>
            <person name="Chiriac C."/>
            <person name="Salcher M."/>
            <person name="Ghai R."/>
            <person name="Kavagutti S V."/>
        </authorList>
    </citation>
    <scope>NUCLEOTIDE SEQUENCE</scope>
</reference>
<name>A0A6J7KXY8_9ZZZZ</name>
<gene>
    <name evidence="2" type="ORF">UFOPK3733_02425</name>
</gene>
<evidence type="ECO:0000259" key="1">
    <source>
        <dbReference type="Pfam" id="PF14279"/>
    </source>
</evidence>
<dbReference type="EMBL" id="CAFBNC010000225">
    <property type="protein sequence ID" value="CAB4960541.1"/>
    <property type="molecule type" value="Genomic_DNA"/>
</dbReference>
<proteinExistence type="predicted"/>
<sequence>MARESAPDRDADSSSDRSLSRSARMRLILERDGTRCVWCRREIDTERVASTTEHLVPRIKGGPSWFENEMAACARCNRERGHRTPADWIDELERRGLEPDRDAVLRALRLLQQAIAERGGQRRARPYVVSQLRRLERGRPQPY</sequence>
<dbReference type="PANTHER" id="PTHR33877:SF2">
    <property type="entry name" value="OS07G0170200 PROTEIN"/>
    <property type="match status" value="1"/>
</dbReference>
<accession>A0A6J7KXY8</accession>
<protein>
    <submittedName>
        <fullName evidence="2">Unannotated protein</fullName>
    </submittedName>
</protein>
<dbReference type="Pfam" id="PF14279">
    <property type="entry name" value="HNH_5"/>
    <property type="match status" value="1"/>
</dbReference>
<dbReference type="Gene3D" id="1.10.30.50">
    <property type="match status" value="1"/>
</dbReference>
<dbReference type="InterPro" id="IPR052892">
    <property type="entry name" value="NA-targeting_endonuclease"/>
</dbReference>
<organism evidence="2">
    <name type="scientific">freshwater metagenome</name>
    <dbReference type="NCBI Taxonomy" id="449393"/>
    <lineage>
        <taxon>unclassified sequences</taxon>
        <taxon>metagenomes</taxon>
        <taxon>ecological metagenomes</taxon>
    </lineage>
</organism>
<feature type="domain" description="HNH endonuclease 5" evidence="1">
    <location>
        <begin position="36"/>
        <end position="90"/>
    </location>
</feature>
<dbReference type="InterPro" id="IPR029471">
    <property type="entry name" value="HNH_5"/>
</dbReference>